<organism evidence="1 2">
    <name type="scientific">Pseudomonas phage Dobby</name>
    <dbReference type="NCBI Taxonomy" id="2483611"/>
    <lineage>
        <taxon>Viruses</taxon>
        <taxon>Duplodnaviria</taxon>
        <taxon>Heunggongvirae</taxon>
        <taxon>Uroviricota</taxon>
        <taxon>Caudoviricetes</taxon>
        <taxon>Peduoviridae</taxon>
        <taxon>Citexvirus</taxon>
        <taxon>Citexvirus dobby</taxon>
    </lineage>
</organism>
<protein>
    <submittedName>
        <fullName evidence="1">Uncharacterized protein</fullName>
    </submittedName>
</protein>
<keyword evidence="2" id="KW-1185">Reference proteome</keyword>
<dbReference type="EMBL" id="MK034952">
    <property type="protein sequence ID" value="AZF87871.1"/>
    <property type="molecule type" value="Genomic_DNA"/>
</dbReference>
<accession>A0A3G8F183</accession>
<dbReference type="Proteomes" id="UP000279248">
    <property type="component" value="Segment"/>
</dbReference>
<dbReference type="RefSeq" id="YP_009816632.1">
    <property type="nucleotide sequence ID" value="NC_048109.1"/>
</dbReference>
<evidence type="ECO:0000313" key="2">
    <source>
        <dbReference type="Proteomes" id="UP000279248"/>
    </source>
</evidence>
<reference evidence="1 2" key="1">
    <citation type="submission" date="2018-10" db="EMBL/GenBank/DDBJ databases">
        <title>Characterization of the phiCTX-like Pseudomonas aeruginosa phage Dobby isolated from a kidney stone.</title>
        <authorList>
            <person name="Johnson G."/>
            <person name="Putonti C."/>
        </authorList>
    </citation>
    <scope>NUCLEOTIDE SEQUENCE [LARGE SCALE GENOMIC DNA]</scope>
    <source>
        <strain evidence="1 2">Dobby</strain>
    </source>
</reference>
<dbReference type="GeneID" id="55007913"/>
<dbReference type="KEGG" id="vg:55007913"/>
<proteinExistence type="predicted"/>
<sequence length="177" mass="19467">MTTAESFIKNFIDDNFENPEVQQLYKEAKLGEDSFKDKLAESYLQLYSHKQSQEVFYSSEKQSYITGGGGSSLFPITKDINFGIASFHIVVNQTSSDGYSVDVTSKILGFSVGTSRMSFENGTLHRAEEIGGSSLGASYDVNLKVIGGFGLQLEAHVWVKIPIAGRKSIDFGPTWVI</sequence>
<name>A0A3G8F183_9CAUD</name>
<evidence type="ECO:0000313" key="1">
    <source>
        <dbReference type="EMBL" id="AZF87871.1"/>
    </source>
</evidence>